<comment type="caution">
    <text evidence="1">The sequence shown here is derived from an EMBL/GenBank/DDBJ whole genome shotgun (WGS) entry which is preliminary data.</text>
</comment>
<dbReference type="EMBL" id="LAZR01012679">
    <property type="protein sequence ID" value="KKM25618.1"/>
    <property type="molecule type" value="Genomic_DNA"/>
</dbReference>
<gene>
    <name evidence="1" type="ORF">LCGC14_1593140</name>
</gene>
<sequence length="72" mass="8537">MATTIQVSDELKKELKSRKFSESETYEDIIWDLIEDSLELSKETLIAIEESKKDYLNKRTISHEELKRELAF</sequence>
<protein>
    <recommendedName>
        <fullName evidence="2">Ribbon-helix-helix protein CopG domain-containing protein</fullName>
    </recommendedName>
</protein>
<evidence type="ECO:0000313" key="1">
    <source>
        <dbReference type="EMBL" id="KKM25618.1"/>
    </source>
</evidence>
<accession>A0A0F9KU44</accession>
<organism evidence="1">
    <name type="scientific">marine sediment metagenome</name>
    <dbReference type="NCBI Taxonomy" id="412755"/>
    <lineage>
        <taxon>unclassified sequences</taxon>
        <taxon>metagenomes</taxon>
        <taxon>ecological metagenomes</taxon>
    </lineage>
</organism>
<dbReference type="AlphaFoldDB" id="A0A0F9KU44"/>
<proteinExistence type="predicted"/>
<reference evidence="1" key="1">
    <citation type="journal article" date="2015" name="Nature">
        <title>Complex archaea that bridge the gap between prokaryotes and eukaryotes.</title>
        <authorList>
            <person name="Spang A."/>
            <person name="Saw J.H."/>
            <person name="Jorgensen S.L."/>
            <person name="Zaremba-Niedzwiedzka K."/>
            <person name="Martijn J."/>
            <person name="Lind A.E."/>
            <person name="van Eijk R."/>
            <person name="Schleper C."/>
            <person name="Guy L."/>
            <person name="Ettema T.J."/>
        </authorList>
    </citation>
    <scope>NUCLEOTIDE SEQUENCE</scope>
</reference>
<name>A0A0F9KU44_9ZZZZ</name>
<evidence type="ECO:0008006" key="2">
    <source>
        <dbReference type="Google" id="ProtNLM"/>
    </source>
</evidence>